<proteinExistence type="predicted"/>
<feature type="chain" id="PRO_5043036326" description="Secreted protein" evidence="1">
    <location>
        <begin position="20"/>
        <end position="101"/>
    </location>
</feature>
<dbReference type="EMBL" id="BTRK01000002">
    <property type="protein sequence ID" value="GMR39520.1"/>
    <property type="molecule type" value="Genomic_DNA"/>
</dbReference>
<organism evidence="2 3">
    <name type="scientific">Pristionchus mayeri</name>
    <dbReference type="NCBI Taxonomy" id="1317129"/>
    <lineage>
        <taxon>Eukaryota</taxon>
        <taxon>Metazoa</taxon>
        <taxon>Ecdysozoa</taxon>
        <taxon>Nematoda</taxon>
        <taxon>Chromadorea</taxon>
        <taxon>Rhabditida</taxon>
        <taxon>Rhabditina</taxon>
        <taxon>Diplogasteromorpha</taxon>
        <taxon>Diplogasteroidea</taxon>
        <taxon>Neodiplogasteridae</taxon>
        <taxon>Pristionchus</taxon>
    </lineage>
</organism>
<gene>
    <name evidence="2" type="ORF">PMAYCL1PPCAC_09715</name>
</gene>
<feature type="signal peptide" evidence="1">
    <location>
        <begin position="1"/>
        <end position="19"/>
    </location>
</feature>
<keyword evidence="1" id="KW-0732">Signal</keyword>
<comment type="caution">
    <text evidence="2">The sequence shown here is derived from an EMBL/GenBank/DDBJ whole genome shotgun (WGS) entry which is preliminary data.</text>
</comment>
<keyword evidence="3" id="KW-1185">Reference proteome</keyword>
<evidence type="ECO:0008006" key="4">
    <source>
        <dbReference type="Google" id="ProtNLM"/>
    </source>
</evidence>
<feature type="non-terminal residue" evidence="2">
    <location>
        <position position="1"/>
    </location>
</feature>
<sequence>RMSPLSFSLLLVVAALATAKVVDNRVSTYEEPTIRLCGSQLLEFFLDQIKQGTEWWCTPASCRAEGMSGRMEGHTQQLSSVCCVDECTPKQARQFCCNRLA</sequence>
<evidence type="ECO:0000313" key="3">
    <source>
        <dbReference type="Proteomes" id="UP001328107"/>
    </source>
</evidence>
<evidence type="ECO:0000256" key="1">
    <source>
        <dbReference type="SAM" id="SignalP"/>
    </source>
</evidence>
<dbReference type="AlphaFoldDB" id="A0AAN4ZKX3"/>
<reference evidence="3" key="1">
    <citation type="submission" date="2022-10" db="EMBL/GenBank/DDBJ databases">
        <title>Genome assembly of Pristionchus species.</title>
        <authorList>
            <person name="Yoshida K."/>
            <person name="Sommer R.J."/>
        </authorList>
    </citation>
    <scope>NUCLEOTIDE SEQUENCE [LARGE SCALE GENOMIC DNA]</scope>
    <source>
        <strain evidence="3">RS5460</strain>
    </source>
</reference>
<evidence type="ECO:0000313" key="2">
    <source>
        <dbReference type="EMBL" id="GMR39520.1"/>
    </source>
</evidence>
<protein>
    <recommendedName>
        <fullName evidence="4">Secreted protein</fullName>
    </recommendedName>
</protein>
<dbReference type="Proteomes" id="UP001328107">
    <property type="component" value="Unassembled WGS sequence"/>
</dbReference>
<accession>A0AAN4ZKX3</accession>
<name>A0AAN4ZKX3_9BILA</name>